<dbReference type="Gene3D" id="3.40.50.11190">
    <property type="match status" value="1"/>
</dbReference>
<dbReference type="SUPFAM" id="SSF53756">
    <property type="entry name" value="UDP-Glycosyltransferase/glycogen phosphorylase"/>
    <property type="match status" value="1"/>
</dbReference>
<keyword evidence="2" id="KW-1185">Reference proteome</keyword>
<keyword evidence="1" id="KW-0946">Virion</keyword>
<keyword evidence="1" id="KW-0167">Capsid protein</keyword>
<proteinExistence type="predicted"/>
<organism evidence="1 2">
    <name type="scientific">Actinomadura rudentiformis</name>
    <dbReference type="NCBI Taxonomy" id="359158"/>
    <lineage>
        <taxon>Bacteria</taxon>
        <taxon>Bacillati</taxon>
        <taxon>Actinomycetota</taxon>
        <taxon>Actinomycetes</taxon>
        <taxon>Streptosporangiales</taxon>
        <taxon>Thermomonosporaceae</taxon>
        <taxon>Actinomadura</taxon>
    </lineage>
</organism>
<dbReference type="OrthoDB" id="9805604at2"/>
<dbReference type="RefSeq" id="WP_151558808.1">
    <property type="nucleotide sequence ID" value="NZ_WBMT01000002.1"/>
</dbReference>
<dbReference type="EMBL" id="WBMT01000002">
    <property type="protein sequence ID" value="KAB2351753.1"/>
    <property type="molecule type" value="Genomic_DNA"/>
</dbReference>
<evidence type="ECO:0000313" key="1">
    <source>
        <dbReference type="EMBL" id="KAB2351753.1"/>
    </source>
</evidence>
<protein>
    <submittedName>
        <fullName evidence="1">Spore coat protein</fullName>
    </submittedName>
</protein>
<dbReference type="Gene3D" id="3.40.50.2000">
    <property type="entry name" value="Glycogen Phosphorylase B"/>
    <property type="match status" value="1"/>
</dbReference>
<name>A0A6H9YYX4_9ACTN</name>
<dbReference type="Proteomes" id="UP000468735">
    <property type="component" value="Unassembled WGS sequence"/>
</dbReference>
<gene>
    <name evidence="1" type="ORF">F8566_05950</name>
</gene>
<reference evidence="1 2" key="1">
    <citation type="submission" date="2019-09" db="EMBL/GenBank/DDBJ databases">
        <title>Actinomadura physcomitrii sp. nov., a novel actinomycete isolated from moss [Physcomitrium sphaericum (Ludw) Fuernr].</title>
        <authorList>
            <person name="Zhuang X."/>
            <person name="Liu C."/>
        </authorList>
    </citation>
    <scope>NUCLEOTIDE SEQUENCE [LARGE SCALE GENOMIC DNA]</scope>
    <source>
        <strain evidence="1 2">HMC1</strain>
    </source>
</reference>
<dbReference type="AlphaFoldDB" id="A0A6H9YYX4"/>
<accession>A0A6H9YYX4</accession>
<sequence>MKVGIRCDAGTRTGVGHLIRCVALAEELVRRDVPVVFLGEITGPDWIAAELEARVLPLIPAPAQPGPLAAQARALGLDVLVIDSYETDPACADAVRRAGTAVLAIVDGDHRGQRADLYLDQNLGAERISFEMPAGSLRLAGADFVLLRDCVRRLRPDTPRRHGAGVPRLLCFLGGTDTADAAPAVMGLAAATGVPFTATVVAPRATTARALAAIRLSTGQSLVPVAPTGRIAELAAGADLVICAAGSSVWELMCLGVPAALVHVADNQLIGYRAAVSRGLAAGLGHPARLAGPAAGAAAGQAAGPAAAAVETLRRLLTDPAERMAIAARGHAFIDGRGRERVCDALLASVRARPA</sequence>
<evidence type="ECO:0000313" key="2">
    <source>
        <dbReference type="Proteomes" id="UP000468735"/>
    </source>
</evidence>
<comment type="caution">
    <text evidence="1">The sequence shown here is derived from an EMBL/GenBank/DDBJ whole genome shotgun (WGS) entry which is preliminary data.</text>
</comment>